<comment type="caution">
    <text evidence="1">The sequence shown here is derived from an EMBL/GenBank/DDBJ whole genome shotgun (WGS) entry which is preliminary data.</text>
</comment>
<gene>
    <name evidence="1" type="ORF">IAB04_01460</name>
</gene>
<dbReference type="Proteomes" id="UP000824111">
    <property type="component" value="Unassembled WGS sequence"/>
</dbReference>
<dbReference type="EMBL" id="DVND01000035">
    <property type="protein sequence ID" value="HIU48012.1"/>
    <property type="molecule type" value="Genomic_DNA"/>
</dbReference>
<proteinExistence type="predicted"/>
<name>A0A9D1LU29_9FIRM</name>
<protein>
    <submittedName>
        <fullName evidence="1">Uncharacterized protein</fullName>
    </submittedName>
</protein>
<accession>A0A9D1LU29</accession>
<reference evidence="1" key="2">
    <citation type="journal article" date="2021" name="PeerJ">
        <title>Extensive microbial diversity within the chicken gut microbiome revealed by metagenomics and culture.</title>
        <authorList>
            <person name="Gilroy R."/>
            <person name="Ravi A."/>
            <person name="Getino M."/>
            <person name="Pursley I."/>
            <person name="Horton D.L."/>
            <person name="Alikhan N.F."/>
            <person name="Baker D."/>
            <person name="Gharbi K."/>
            <person name="Hall N."/>
            <person name="Watson M."/>
            <person name="Adriaenssens E.M."/>
            <person name="Foster-Nyarko E."/>
            <person name="Jarju S."/>
            <person name="Secka A."/>
            <person name="Antonio M."/>
            <person name="Oren A."/>
            <person name="Chaudhuri R.R."/>
            <person name="La Ragione R."/>
            <person name="Hildebrand F."/>
            <person name="Pallen M.J."/>
        </authorList>
    </citation>
    <scope>NUCLEOTIDE SEQUENCE</scope>
    <source>
        <strain evidence="1">ChiSjej4B22-9803</strain>
    </source>
</reference>
<evidence type="ECO:0000313" key="1">
    <source>
        <dbReference type="EMBL" id="HIU48012.1"/>
    </source>
</evidence>
<organism evidence="1 2">
    <name type="scientific">Candidatus Avimonoglobus intestinipullorum</name>
    <dbReference type="NCBI Taxonomy" id="2840699"/>
    <lineage>
        <taxon>Bacteria</taxon>
        <taxon>Bacillati</taxon>
        <taxon>Bacillota</taxon>
        <taxon>Clostridia</taxon>
        <taxon>Eubacteriales</taxon>
        <taxon>Candidatus Avimonoglobus</taxon>
    </lineage>
</organism>
<evidence type="ECO:0000313" key="2">
    <source>
        <dbReference type="Proteomes" id="UP000824111"/>
    </source>
</evidence>
<dbReference type="AlphaFoldDB" id="A0A9D1LU29"/>
<sequence length="175" mass="18779">MALVLRADRKMFYGVPGKSGGTVTYTRMKGFTALSESKNPTEYSRKYVDETFETVDVTGMSSSYDFTFDMMTPNAVLDDIAAIIDGEKLGEDAVREFVCVDFHRPAEEGAGYHAVKRTYSIIGDTVGDGTDALTYSGTLRVQSTITEGVATIATPASGGTSENVETITFSDGSEA</sequence>
<reference evidence="1" key="1">
    <citation type="submission" date="2020-10" db="EMBL/GenBank/DDBJ databases">
        <authorList>
            <person name="Gilroy R."/>
        </authorList>
    </citation>
    <scope>NUCLEOTIDE SEQUENCE</scope>
    <source>
        <strain evidence="1">ChiSjej4B22-9803</strain>
    </source>
</reference>